<organism evidence="1 2">
    <name type="scientific">Falsigemmobacter intermedius</name>
    <dbReference type="NCBI Taxonomy" id="1553448"/>
    <lineage>
        <taxon>Bacteria</taxon>
        <taxon>Pseudomonadati</taxon>
        <taxon>Pseudomonadota</taxon>
        <taxon>Alphaproteobacteria</taxon>
        <taxon>Rhodobacterales</taxon>
        <taxon>Paracoccaceae</taxon>
        <taxon>Falsigemmobacter</taxon>
    </lineage>
</organism>
<dbReference type="Pfam" id="PF04391">
    <property type="entry name" value="DUF533"/>
    <property type="match status" value="1"/>
</dbReference>
<comment type="caution">
    <text evidence="1">The sequence shown here is derived from an EMBL/GenBank/DDBJ whole genome shotgun (WGS) entry which is preliminary data.</text>
</comment>
<accession>A0A3S3V2Y0</accession>
<dbReference type="Gene3D" id="1.10.3680.10">
    <property type="entry name" value="TerB-like"/>
    <property type="match status" value="1"/>
</dbReference>
<sequence length="211" mass="21212">MSFVRTLATLALGVAAVKGYGKVKQAGGLGAVQDALKKNPQTAGLAEQAEQVLGRLGAGAGGIVGTLTGMGAAAASGVTGMIDQITGTSVATETAEANARLMIRAMIQAARADGVIDHEERAVIMDHLKEASAEERAFVEEQMSAPVDALALARDASDAVKAQVYSAAAMTVRTDGPAETQFLAALARGMGLDAATVAGIHLSLGKAAPKA</sequence>
<proteinExistence type="predicted"/>
<evidence type="ECO:0000313" key="2">
    <source>
        <dbReference type="Proteomes" id="UP000287168"/>
    </source>
</evidence>
<dbReference type="SUPFAM" id="SSF158682">
    <property type="entry name" value="TerB-like"/>
    <property type="match status" value="1"/>
</dbReference>
<evidence type="ECO:0000313" key="1">
    <source>
        <dbReference type="EMBL" id="RWY44687.1"/>
    </source>
</evidence>
<gene>
    <name evidence="1" type="ORF">EP867_01765</name>
</gene>
<dbReference type="OrthoDB" id="7866618at2"/>
<dbReference type="RefSeq" id="WP_128486486.1">
    <property type="nucleotide sequence ID" value="NZ_JBHLXB010000026.1"/>
</dbReference>
<dbReference type="AlphaFoldDB" id="A0A3S3V2Y0"/>
<dbReference type="EMBL" id="SBLC01000002">
    <property type="protein sequence ID" value="RWY44687.1"/>
    <property type="molecule type" value="Genomic_DNA"/>
</dbReference>
<dbReference type="InterPro" id="IPR007486">
    <property type="entry name" value="YebE"/>
</dbReference>
<dbReference type="CDD" id="cd07178">
    <property type="entry name" value="terB_like_YebE"/>
    <property type="match status" value="1"/>
</dbReference>
<dbReference type="Proteomes" id="UP000287168">
    <property type="component" value="Unassembled WGS sequence"/>
</dbReference>
<protein>
    <submittedName>
        <fullName evidence="1">DUF533 domain-containing protein</fullName>
    </submittedName>
</protein>
<keyword evidence="2" id="KW-1185">Reference proteome</keyword>
<dbReference type="InterPro" id="IPR029024">
    <property type="entry name" value="TerB-like"/>
</dbReference>
<reference evidence="1 2" key="1">
    <citation type="journal article" date="2015" name="Int. J. Syst. Evol. Microbiol.">
        <title>Gemmobacter intermedius sp. nov., isolated from a white stork (Ciconia ciconia).</title>
        <authorList>
            <person name="Kampfer P."/>
            <person name="Jerzak L."/>
            <person name="Wilharm G."/>
            <person name="Golke J."/>
            <person name="Busse H.J."/>
            <person name="Glaeser S.P."/>
        </authorList>
    </citation>
    <scope>NUCLEOTIDE SEQUENCE [LARGE SCALE GENOMIC DNA]</scope>
    <source>
        <strain evidence="1 2">119/4</strain>
    </source>
</reference>
<name>A0A3S3V2Y0_9RHOB</name>